<keyword evidence="2" id="KW-1185">Reference proteome</keyword>
<dbReference type="EMBL" id="JAGGKQ010000026">
    <property type="protein sequence ID" value="MBP1923641.1"/>
    <property type="molecule type" value="Genomic_DNA"/>
</dbReference>
<evidence type="ECO:0000313" key="1">
    <source>
        <dbReference type="EMBL" id="MBP1923641.1"/>
    </source>
</evidence>
<reference evidence="1" key="1">
    <citation type="submission" date="2021-03" db="EMBL/GenBank/DDBJ databases">
        <title>Genomic Encyclopedia of Type Strains, Phase IV (KMG-IV): sequencing the most valuable type-strain genomes for metagenomic binning, comparative biology and taxonomic classification.</title>
        <authorList>
            <person name="Goeker M."/>
        </authorList>
    </citation>
    <scope>NUCLEOTIDE SEQUENCE</scope>
    <source>
        <strain evidence="1">DSM 23564</strain>
    </source>
</reference>
<evidence type="ECO:0000313" key="2">
    <source>
        <dbReference type="Proteomes" id="UP000823588"/>
    </source>
</evidence>
<proteinExistence type="predicted"/>
<sequence>MSELQDDVPLLLDRRSDLYIEAPVFYGSGGKGPCYVPDRTGNDEYVSAYDSDYDFV</sequence>
<dbReference type="AlphaFoldDB" id="A0A8T4GJS0"/>
<comment type="caution">
    <text evidence="1">The sequence shown here is derived from an EMBL/GenBank/DDBJ whole genome shotgun (WGS) entry which is preliminary data.</text>
</comment>
<protein>
    <submittedName>
        <fullName evidence="1">Uncharacterized protein</fullName>
    </submittedName>
</protein>
<gene>
    <name evidence="1" type="ORF">J2751_002686</name>
</gene>
<organism evidence="1 2">
    <name type="scientific">Halorubrum alkaliphilum</name>
    <dbReference type="NCBI Taxonomy" id="261290"/>
    <lineage>
        <taxon>Archaea</taxon>
        <taxon>Methanobacteriati</taxon>
        <taxon>Methanobacteriota</taxon>
        <taxon>Stenosarchaea group</taxon>
        <taxon>Halobacteria</taxon>
        <taxon>Halobacteriales</taxon>
        <taxon>Haloferacaceae</taxon>
        <taxon>Halorubrum</taxon>
    </lineage>
</organism>
<accession>A0A8T4GJS0</accession>
<dbReference type="Proteomes" id="UP000823588">
    <property type="component" value="Unassembled WGS sequence"/>
</dbReference>
<name>A0A8T4GJS0_9EURY</name>